<dbReference type="InterPro" id="IPR001584">
    <property type="entry name" value="Integrase_cat-core"/>
</dbReference>
<dbReference type="SUPFAM" id="SSF53098">
    <property type="entry name" value="Ribonuclease H-like"/>
    <property type="match status" value="1"/>
</dbReference>
<dbReference type="EMBL" id="UHFR01000005">
    <property type="protein sequence ID" value="SUN77409.1"/>
    <property type="molecule type" value="Genomic_DNA"/>
</dbReference>
<dbReference type="GO" id="GO:0015074">
    <property type="term" value="P:DNA integration"/>
    <property type="evidence" value="ECO:0007669"/>
    <property type="project" value="InterPro"/>
</dbReference>
<dbReference type="InterPro" id="IPR012337">
    <property type="entry name" value="RNaseH-like_sf"/>
</dbReference>
<dbReference type="Pfam" id="PF00665">
    <property type="entry name" value="rve"/>
    <property type="match status" value="1"/>
</dbReference>
<feature type="domain" description="Integrase catalytic" evidence="1">
    <location>
        <begin position="138"/>
        <end position="313"/>
    </location>
</feature>
<dbReference type="PROSITE" id="PS50994">
    <property type="entry name" value="INTEGRASE"/>
    <property type="match status" value="1"/>
</dbReference>
<accession>A0A380KZ25</accession>
<keyword evidence="4" id="KW-1185">Reference proteome</keyword>
<evidence type="ECO:0000259" key="1">
    <source>
        <dbReference type="PROSITE" id="PS50994"/>
    </source>
</evidence>
<name>A0A380KZ25_9STRE</name>
<evidence type="ECO:0000313" key="3">
    <source>
        <dbReference type="EMBL" id="SUN77409.1"/>
    </source>
</evidence>
<dbReference type="PANTHER" id="PTHR35004">
    <property type="entry name" value="TRANSPOSASE RV3428C-RELATED"/>
    <property type="match status" value="1"/>
</dbReference>
<gene>
    <name evidence="2" type="ORF">NCTC13765_01386</name>
    <name evidence="3" type="ORF">NCTC13765_01934</name>
</gene>
<dbReference type="STRING" id="1123307.GCA_000380065_00276"/>
<dbReference type="GO" id="GO:0003676">
    <property type="term" value="F:nucleic acid binding"/>
    <property type="evidence" value="ECO:0007669"/>
    <property type="project" value="InterPro"/>
</dbReference>
<dbReference type="PANTHER" id="PTHR35004:SF7">
    <property type="entry name" value="INTEGRASE PROTEIN"/>
    <property type="match status" value="1"/>
</dbReference>
<dbReference type="InterPro" id="IPR009057">
    <property type="entry name" value="Homeodomain-like_sf"/>
</dbReference>
<dbReference type="RefSeq" id="WP_018370962.1">
    <property type="nucleotide sequence ID" value="NZ_UHFR01000005.1"/>
</dbReference>
<protein>
    <submittedName>
        <fullName evidence="2">Transposase and inactivated derivatives</fullName>
    </submittedName>
</protein>
<reference evidence="2" key="1">
    <citation type="submission" date="2018-06" db="EMBL/GenBank/DDBJ databases">
        <authorList>
            <consortium name="Pathogen Informatics"/>
            <person name="Doyle S."/>
        </authorList>
    </citation>
    <scope>NUCLEOTIDE SEQUENCE [LARGE SCALE GENOMIC DNA]</scope>
    <source>
        <strain evidence="2">NCTC13765</strain>
    </source>
</reference>
<dbReference type="Proteomes" id="UP000254634">
    <property type="component" value="Unassembled WGS sequence"/>
</dbReference>
<proteinExistence type="predicted"/>
<dbReference type="InterPro" id="IPR036397">
    <property type="entry name" value="RNaseH_sf"/>
</dbReference>
<dbReference type="AlphaFoldDB" id="A0A380KZ25"/>
<dbReference type="SUPFAM" id="SSF46689">
    <property type="entry name" value="Homeodomain-like"/>
    <property type="match status" value="1"/>
</dbReference>
<sequence length="318" mass="38201">MTSIPQHLRYLPHTLNTRYHAVKTYRTGASVAFICRRYKVSKASLMRWNKRFDGTKDSLRDKSHKPLTPHPNAHTDEEITWIKNCIRRNPNATLIEIFYKLKVNKGYKRHPNSLYRVLRKLGFFNDTKKKKKAYVPKPYDTPTQLGIKWQMDVKYVPKHCYTGKLPDKFYQYTMIDEASRERFIFPFKEQSSHSTVQFVKMAIKHFKYQPKMIQTDNGVEFTHFKETKQIHPLDILCQELGIEHKCIRPRTPRHNRKVERSHRNDNRRFYQRLQFYSYDDLIKQMKNYLYLSNRLPMQTLNWLSPIEIRNSLQGASPL</sequence>
<dbReference type="Gene3D" id="3.30.420.10">
    <property type="entry name" value="Ribonuclease H-like superfamily/Ribonuclease H"/>
    <property type="match status" value="1"/>
</dbReference>
<dbReference type="EMBL" id="UHFR01000005">
    <property type="protein sequence ID" value="SUN76885.1"/>
    <property type="molecule type" value="Genomic_DNA"/>
</dbReference>
<organism evidence="2 4">
    <name type="scientific">Streptococcus massiliensis</name>
    <dbReference type="NCBI Taxonomy" id="313439"/>
    <lineage>
        <taxon>Bacteria</taxon>
        <taxon>Bacillati</taxon>
        <taxon>Bacillota</taxon>
        <taxon>Bacilli</taxon>
        <taxon>Lactobacillales</taxon>
        <taxon>Streptococcaceae</taxon>
        <taxon>Streptococcus</taxon>
    </lineage>
</organism>
<evidence type="ECO:0000313" key="2">
    <source>
        <dbReference type="EMBL" id="SUN76885.1"/>
    </source>
</evidence>
<dbReference type="OrthoDB" id="9781005at2"/>
<evidence type="ECO:0000313" key="4">
    <source>
        <dbReference type="Proteomes" id="UP000254634"/>
    </source>
</evidence>